<evidence type="ECO:0000256" key="4">
    <source>
        <dbReference type="ARBA" id="ARBA00022553"/>
    </source>
</evidence>
<evidence type="ECO:0000313" key="15">
    <source>
        <dbReference type="EMBL" id="NRF21625.1"/>
    </source>
</evidence>
<comment type="caution">
    <text evidence="15">The sequence shown here is derived from an EMBL/GenBank/DDBJ whole genome shotgun (WGS) entry which is preliminary data.</text>
</comment>
<evidence type="ECO:0000256" key="1">
    <source>
        <dbReference type="ARBA" id="ARBA00000085"/>
    </source>
</evidence>
<keyword evidence="11" id="KW-0902">Two-component regulatory system</keyword>
<proteinExistence type="predicted"/>
<comment type="subcellular location">
    <subcellularLocation>
        <location evidence="2">Membrane</location>
        <topology evidence="2">Multi-pass membrane protein</topology>
    </subcellularLocation>
</comment>
<keyword evidence="5" id="KW-0808">Transferase</keyword>
<dbReference type="InterPro" id="IPR038318">
    <property type="entry name" value="KdpD_sf"/>
</dbReference>
<evidence type="ECO:0000256" key="9">
    <source>
        <dbReference type="ARBA" id="ARBA00022840"/>
    </source>
</evidence>
<dbReference type="GO" id="GO:0004673">
    <property type="term" value="F:protein histidine kinase activity"/>
    <property type="evidence" value="ECO:0007669"/>
    <property type="project" value="UniProtKB-EC"/>
</dbReference>
<dbReference type="Proteomes" id="UP001155820">
    <property type="component" value="Unassembled WGS sequence"/>
</dbReference>
<dbReference type="AlphaFoldDB" id="A0AA44J1C7"/>
<dbReference type="PANTHER" id="PTHR41523">
    <property type="entry name" value="TWO-COMPONENT SYSTEM SENSOR PROTEIN"/>
    <property type="match status" value="1"/>
</dbReference>
<keyword evidence="16" id="KW-1185">Reference proteome</keyword>
<dbReference type="Pfam" id="PF07536">
    <property type="entry name" value="HWE_HK"/>
    <property type="match status" value="1"/>
</dbReference>
<evidence type="ECO:0000313" key="16">
    <source>
        <dbReference type="Proteomes" id="UP001155820"/>
    </source>
</evidence>
<feature type="domain" description="Signal transduction histidine kinase HWE region" evidence="14">
    <location>
        <begin position="127"/>
        <end position="210"/>
    </location>
</feature>
<evidence type="ECO:0000256" key="12">
    <source>
        <dbReference type="ARBA" id="ARBA00023136"/>
    </source>
</evidence>
<feature type="transmembrane region" description="Helical" evidence="13">
    <location>
        <begin position="35"/>
        <end position="67"/>
    </location>
</feature>
<protein>
    <recommendedName>
        <fullName evidence="3">histidine kinase</fullName>
        <ecNumber evidence="3">2.7.13.3</ecNumber>
    </recommendedName>
</protein>
<evidence type="ECO:0000256" key="11">
    <source>
        <dbReference type="ARBA" id="ARBA00023012"/>
    </source>
</evidence>
<dbReference type="EC" id="2.7.13.3" evidence="3"/>
<evidence type="ECO:0000256" key="5">
    <source>
        <dbReference type="ARBA" id="ARBA00022679"/>
    </source>
</evidence>
<feature type="transmembrane region" description="Helical" evidence="13">
    <location>
        <begin position="79"/>
        <end position="101"/>
    </location>
</feature>
<evidence type="ECO:0000256" key="6">
    <source>
        <dbReference type="ARBA" id="ARBA00022692"/>
    </source>
</evidence>
<reference evidence="15" key="1">
    <citation type="submission" date="2019-07" db="EMBL/GenBank/DDBJ databases">
        <title>FDA dAtabase for Regulatory Grade micrObial Sequences (FDA-ARGOS): Supporting development and validation of Infectious Disease Dx tests.</title>
        <authorList>
            <person name="Bachman M."/>
            <person name="Young C."/>
            <person name="Tallon L."/>
            <person name="Sadzewicz L."/>
            <person name="Vavikolanu K."/>
            <person name="Mehta A."/>
            <person name="Aluvathingal J."/>
            <person name="Nadendla S."/>
            <person name="Nandy P."/>
            <person name="Geyer C."/>
            <person name="Yan Y."/>
            <person name="Sichtig H."/>
        </authorList>
    </citation>
    <scope>NUCLEOTIDE SEQUENCE</scope>
    <source>
        <strain evidence="15">FDAARGOS_618</strain>
    </source>
</reference>
<dbReference type="RefSeq" id="WP_172874067.1">
    <property type="nucleotide sequence ID" value="NZ_DAISMG010000012.1"/>
</dbReference>
<keyword evidence="4" id="KW-0597">Phosphoprotein</keyword>
<evidence type="ECO:0000256" key="3">
    <source>
        <dbReference type="ARBA" id="ARBA00012438"/>
    </source>
</evidence>
<evidence type="ECO:0000256" key="13">
    <source>
        <dbReference type="SAM" id="Phobius"/>
    </source>
</evidence>
<evidence type="ECO:0000259" key="14">
    <source>
        <dbReference type="SMART" id="SM00911"/>
    </source>
</evidence>
<dbReference type="SMART" id="SM00911">
    <property type="entry name" value="HWE_HK"/>
    <property type="match status" value="1"/>
</dbReference>
<name>A0AA44J1C7_9HYPH</name>
<evidence type="ECO:0000256" key="8">
    <source>
        <dbReference type="ARBA" id="ARBA00022777"/>
    </source>
</evidence>
<dbReference type="Gene3D" id="3.30.565.10">
    <property type="entry name" value="Histidine kinase-like ATPase, C-terminal domain"/>
    <property type="match status" value="1"/>
</dbReference>
<evidence type="ECO:0000256" key="2">
    <source>
        <dbReference type="ARBA" id="ARBA00004141"/>
    </source>
</evidence>
<dbReference type="InterPro" id="IPR036890">
    <property type="entry name" value="HATPase_C_sf"/>
</dbReference>
<dbReference type="Pfam" id="PF13493">
    <property type="entry name" value="DUF4118"/>
    <property type="match status" value="1"/>
</dbReference>
<keyword evidence="6 13" id="KW-0812">Transmembrane</keyword>
<dbReference type="InterPro" id="IPR025201">
    <property type="entry name" value="KdpD_TM"/>
</dbReference>
<sequence length="323" mass="34637">MAYGLLAAVAMTLLSMGARFLLDPMLPPGFPYLTFFPSIIITGFVWGIIPAACSAVLSGLAAWYWFIPPYGSFNLDAQSVTALVFYVVVVVIDLGLLQLALHTAGSQARAQIALASALQLQQVVSEEVDHRLKNLLATVNGLISLSQKHATSPAELGEQLRQRVNAMSHSVALLRGAAHGAKTGVRDVVLSTLQPLGISLGERLHLDGQDEILSPNGIIPLNLILHELGTNSVKYGALSGQIGSVLVKWNVSDSEDCRGLMRLCWSERGGPKAVKPTRTGFGTELLNRMARSLGGVCDFEFEEVGLTVTITMNCKQMLDGDRA</sequence>
<keyword evidence="7" id="KW-0547">Nucleotide-binding</keyword>
<dbReference type="InterPro" id="IPR011102">
    <property type="entry name" value="Sig_transdc_His_kinase_HWE"/>
</dbReference>
<organism evidence="15 16">
    <name type="scientific">Agrobacterium pusense</name>
    <dbReference type="NCBI Taxonomy" id="648995"/>
    <lineage>
        <taxon>Bacteria</taxon>
        <taxon>Pseudomonadati</taxon>
        <taxon>Pseudomonadota</taxon>
        <taxon>Alphaproteobacteria</taxon>
        <taxon>Hyphomicrobiales</taxon>
        <taxon>Rhizobiaceae</taxon>
        <taxon>Rhizobium/Agrobacterium group</taxon>
        <taxon>Agrobacterium</taxon>
    </lineage>
</organism>
<keyword evidence="10 13" id="KW-1133">Transmembrane helix</keyword>
<keyword evidence="9" id="KW-0067">ATP-binding</keyword>
<comment type="catalytic activity">
    <reaction evidence="1">
        <text>ATP + protein L-histidine = ADP + protein N-phospho-L-histidine.</text>
        <dbReference type="EC" id="2.7.13.3"/>
    </reaction>
</comment>
<keyword evidence="12 13" id="KW-0472">Membrane</keyword>
<dbReference type="GO" id="GO:0000160">
    <property type="term" value="P:phosphorelay signal transduction system"/>
    <property type="evidence" value="ECO:0007669"/>
    <property type="project" value="UniProtKB-KW"/>
</dbReference>
<dbReference type="EMBL" id="JABRWM010000006">
    <property type="protein sequence ID" value="NRF21625.1"/>
    <property type="molecule type" value="Genomic_DNA"/>
</dbReference>
<accession>A0AA44J1C7</accession>
<evidence type="ECO:0000256" key="7">
    <source>
        <dbReference type="ARBA" id="ARBA00022741"/>
    </source>
</evidence>
<dbReference type="Gene3D" id="1.20.120.620">
    <property type="entry name" value="Backbone structure of the membrane domain of e. Coli histidine kinase receptor kdpd"/>
    <property type="match status" value="1"/>
</dbReference>
<keyword evidence="8" id="KW-0418">Kinase</keyword>
<dbReference type="GO" id="GO:0005524">
    <property type="term" value="F:ATP binding"/>
    <property type="evidence" value="ECO:0007669"/>
    <property type="project" value="UniProtKB-KW"/>
</dbReference>
<dbReference type="GO" id="GO:0016020">
    <property type="term" value="C:membrane"/>
    <property type="evidence" value="ECO:0007669"/>
    <property type="project" value="UniProtKB-SubCell"/>
</dbReference>
<gene>
    <name evidence="15" type="ORF">FOB26_21445</name>
</gene>
<evidence type="ECO:0000256" key="10">
    <source>
        <dbReference type="ARBA" id="ARBA00022989"/>
    </source>
</evidence>
<dbReference type="PANTHER" id="PTHR41523:SF7">
    <property type="entry name" value="HISTIDINE KINASE"/>
    <property type="match status" value="1"/>
</dbReference>